<keyword evidence="1" id="KW-0472">Membrane</keyword>
<organism evidence="2 3">
    <name type="scientific">Apiospora rasikravindrae</name>
    <dbReference type="NCBI Taxonomy" id="990691"/>
    <lineage>
        <taxon>Eukaryota</taxon>
        <taxon>Fungi</taxon>
        <taxon>Dikarya</taxon>
        <taxon>Ascomycota</taxon>
        <taxon>Pezizomycotina</taxon>
        <taxon>Sordariomycetes</taxon>
        <taxon>Xylariomycetidae</taxon>
        <taxon>Amphisphaeriales</taxon>
        <taxon>Apiosporaceae</taxon>
        <taxon>Apiospora</taxon>
    </lineage>
</organism>
<protein>
    <submittedName>
        <fullName evidence="2">Uncharacterized protein</fullName>
    </submittedName>
</protein>
<keyword evidence="3" id="KW-1185">Reference proteome</keyword>
<proteinExistence type="predicted"/>
<reference evidence="2 3" key="1">
    <citation type="submission" date="2023-01" db="EMBL/GenBank/DDBJ databases">
        <title>Analysis of 21 Apiospora genomes using comparative genomics revels a genus with tremendous synthesis potential of carbohydrate active enzymes and secondary metabolites.</title>
        <authorList>
            <person name="Sorensen T."/>
        </authorList>
    </citation>
    <scope>NUCLEOTIDE SEQUENCE [LARGE SCALE GENOMIC DNA]</scope>
    <source>
        <strain evidence="2 3">CBS 33761</strain>
    </source>
</reference>
<feature type="transmembrane region" description="Helical" evidence="1">
    <location>
        <begin position="293"/>
        <end position="320"/>
    </location>
</feature>
<dbReference type="Proteomes" id="UP001444661">
    <property type="component" value="Unassembled WGS sequence"/>
</dbReference>
<accession>A0ABR1SI35</accession>
<gene>
    <name evidence="2" type="ORF">PG993_008972</name>
</gene>
<comment type="caution">
    <text evidence="2">The sequence shown here is derived from an EMBL/GenBank/DDBJ whole genome shotgun (WGS) entry which is preliminary data.</text>
</comment>
<sequence>MGFLLGATYALGRRETFDVPVSVLDSLKPGQSLGSDAVLGLLATQAEPGWKILHPAIGDNQKLHEIFFDPQYTKFILPYPSEYVYKKKKMFNLWSLILIEQEQNEMDQDVTGFNFHFIDTTGALVVVGLTEEVKHRLANLIGCDLDPPAERGTKRQEVPDASEQGFADDLVELGGTQHGYDLVEGREGDDATAIRRSSAAPLARLERLVLPDLFHNLHDAGVAVDGNAQFDDEGYHLGGVCSVVPPLDQPLLGRFRRLPVFCLGLLLYQIPNPKDHEGAGVEGKGGCESLSQWLVRALLASLGIFVALLVSLVDVLTAILRQGLDTQVPQGGALEFQVTGHKAIVHHFLDKLIGELIAHLFLEDWGHLLG</sequence>
<name>A0ABR1SI35_9PEZI</name>
<keyword evidence="1" id="KW-0812">Transmembrane</keyword>
<keyword evidence="1" id="KW-1133">Transmembrane helix</keyword>
<evidence type="ECO:0000256" key="1">
    <source>
        <dbReference type="SAM" id="Phobius"/>
    </source>
</evidence>
<evidence type="ECO:0000313" key="2">
    <source>
        <dbReference type="EMBL" id="KAK8033977.1"/>
    </source>
</evidence>
<evidence type="ECO:0000313" key="3">
    <source>
        <dbReference type="Proteomes" id="UP001444661"/>
    </source>
</evidence>
<dbReference type="EMBL" id="JAQQWK010000009">
    <property type="protein sequence ID" value="KAK8033977.1"/>
    <property type="molecule type" value="Genomic_DNA"/>
</dbReference>